<name>A0A662ZHL2_9GAMM</name>
<organism evidence="2 3">
    <name type="scientific">Ruminobacter amylophilus</name>
    <dbReference type="NCBI Taxonomy" id="867"/>
    <lineage>
        <taxon>Bacteria</taxon>
        <taxon>Pseudomonadati</taxon>
        <taxon>Pseudomonadota</taxon>
        <taxon>Gammaproteobacteria</taxon>
        <taxon>Aeromonadales</taxon>
        <taxon>Succinivibrionaceae</taxon>
        <taxon>Ruminobacter</taxon>
    </lineage>
</organism>
<dbReference type="EMBL" id="FOXF01000023">
    <property type="protein sequence ID" value="SFP43084.1"/>
    <property type="molecule type" value="Genomic_DNA"/>
</dbReference>
<dbReference type="AlphaFoldDB" id="A0A662ZHL2"/>
<evidence type="ECO:0000313" key="3">
    <source>
        <dbReference type="Proteomes" id="UP000243745"/>
    </source>
</evidence>
<gene>
    <name evidence="2" type="ORF">SAMN02910344_01364</name>
</gene>
<feature type="compositionally biased region" description="Basic and acidic residues" evidence="1">
    <location>
        <begin position="32"/>
        <end position="48"/>
    </location>
</feature>
<evidence type="ECO:0000256" key="1">
    <source>
        <dbReference type="SAM" id="MobiDB-lite"/>
    </source>
</evidence>
<feature type="region of interest" description="Disordered" evidence="1">
    <location>
        <begin position="20"/>
        <end position="48"/>
    </location>
</feature>
<dbReference type="RefSeq" id="WP_093142253.1">
    <property type="nucleotide sequence ID" value="NZ_FOXF01000023.1"/>
</dbReference>
<reference evidence="2 3" key="1">
    <citation type="submission" date="2016-10" db="EMBL/GenBank/DDBJ databases">
        <authorList>
            <person name="Varghese N."/>
            <person name="Submissions S."/>
        </authorList>
    </citation>
    <scope>NUCLEOTIDE SEQUENCE [LARGE SCALE GENOMIC DNA]</scope>
    <source>
        <strain evidence="2 3">DSM 1361</strain>
    </source>
</reference>
<proteinExistence type="predicted"/>
<keyword evidence="3" id="KW-1185">Reference proteome</keyword>
<feature type="compositionally biased region" description="Polar residues" evidence="1">
    <location>
        <begin position="20"/>
        <end position="31"/>
    </location>
</feature>
<dbReference type="Proteomes" id="UP000243745">
    <property type="component" value="Unassembled WGS sequence"/>
</dbReference>
<evidence type="ECO:0000313" key="2">
    <source>
        <dbReference type="EMBL" id="SFP43084.1"/>
    </source>
</evidence>
<protein>
    <submittedName>
        <fullName evidence="2">Uncharacterized protein</fullName>
    </submittedName>
</protein>
<sequence>MNLRHAFKFNFFNKDTDNAGFSGTHTSGTNEQKQEERPASSETRDETGSKKVYLKSFNKIVMRDQDTLVINNKYSITRQNLGGCFLYTIGNLNEYWKEDISFTQSFDHADLEKVVDDSHYQIRYFHFSLWAQERYCGKLVLRFGYEDSTHESSRKLYEFFNIENSENAEQVTA</sequence>
<accession>A0A662ZHL2</accession>